<evidence type="ECO:0000256" key="2">
    <source>
        <dbReference type="ARBA" id="ARBA00008326"/>
    </source>
</evidence>
<comment type="similarity">
    <text evidence="2">Belongs to the fibroblast growth factor-binding protein family.</text>
</comment>
<name>A0A672ZVT4_9TELE</name>
<dbReference type="InParanoid" id="A0A672ZVT4"/>
<dbReference type="AlphaFoldDB" id="A0A672ZVT4"/>
<evidence type="ECO:0000256" key="6">
    <source>
        <dbReference type="ARBA" id="ARBA00023183"/>
    </source>
</evidence>
<dbReference type="Proteomes" id="UP000472271">
    <property type="component" value="Chromosome 1"/>
</dbReference>
<dbReference type="Ensembl" id="ENSSORT00005021853.1">
    <property type="protein sequence ID" value="ENSSORP00005021216.1"/>
    <property type="gene ID" value="ENSSORG00005010358.1"/>
</dbReference>
<evidence type="ECO:0000256" key="8">
    <source>
        <dbReference type="SAM" id="SignalP"/>
    </source>
</evidence>
<feature type="chain" id="PRO_5025393407" evidence="8">
    <location>
        <begin position="26"/>
        <end position="210"/>
    </location>
</feature>
<dbReference type="PANTHER" id="PTHR15258:SF2">
    <property type="entry name" value="FIBROBLAST GROWTH FACTOR-BINDING PROTEIN 1"/>
    <property type="match status" value="1"/>
</dbReference>
<feature type="compositionally biased region" description="Low complexity" evidence="7">
    <location>
        <begin position="38"/>
        <end position="54"/>
    </location>
</feature>
<dbReference type="Pfam" id="PF06473">
    <property type="entry name" value="FGF-BP1"/>
    <property type="match status" value="2"/>
</dbReference>
<sequence>MLLLRTSTLWLLLAFLAQLVCLSSGARDKGRGVSQSAAAQSAAPAAGRAQRSGAKSGGATRGKFPIKDGMQCTWTAKDVGDRVKLSVKCENPRARVEGGETDLSCEYYAKPQTCPGFQSDPKAFWKQVGRALKRLQRKVCRDERALVKAGMCKRAPRDAHFKLDMFSSVVSAQSGEDGRADHRKTAEEYCSSSWASLCSFFLSMVQSEDC</sequence>
<evidence type="ECO:0000256" key="3">
    <source>
        <dbReference type="ARBA" id="ARBA00022525"/>
    </source>
</evidence>
<reference evidence="9" key="2">
    <citation type="submission" date="2025-08" db="UniProtKB">
        <authorList>
            <consortium name="Ensembl"/>
        </authorList>
    </citation>
    <scope>IDENTIFICATION</scope>
</reference>
<dbReference type="InterPro" id="IPR010510">
    <property type="entry name" value="FGF1-bd"/>
</dbReference>
<accession>A0A672ZVT4</accession>
<evidence type="ECO:0000256" key="4">
    <source>
        <dbReference type="ARBA" id="ARBA00022729"/>
    </source>
</evidence>
<feature type="region of interest" description="Disordered" evidence="7">
    <location>
        <begin position="38"/>
        <end position="62"/>
    </location>
</feature>
<organism evidence="9 10">
    <name type="scientific">Sphaeramia orbicularis</name>
    <name type="common">orbiculate cardinalfish</name>
    <dbReference type="NCBI Taxonomy" id="375764"/>
    <lineage>
        <taxon>Eukaryota</taxon>
        <taxon>Metazoa</taxon>
        <taxon>Chordata</taxon>
        <taxon>Craniata</taxon>
        <taxon>Vertebrata</taxon>
        <taxon>Euteleostomi</taxon>
        <taxon>Actinopterygii</taxon>
        <taxon>Neopterygii</taxon>
        <taxon>Teleostei</taxon>
        <taxon>Neoteleostei</taxon>
        <taxon>Acanthomorphata</taxon>
        <taxon>Gobiaria</taxon>
        <taxon>Kurtiformes</taxon>
        <taxon>Apogonoidei</taxon>
        <taxon>Apogonidae</taxon>
        <taxon>Apogoninae</taxon>
        <taxon>Sphaeramia</taxon>
    </lineage>
</organism>
<keyword evidence="3" id="KW-0964">Secreted</keyword>
<dbReference type="GO" id="GO:0005576">
    <property type="term" value="C:extracellular region"/>
    <property type="evidence" value="ECO:0007669"/>
    <property type="project" value="UniProtKB-SubCell"/>
</dbReference>
<keyword evidence="6" id="KW-0340">Growth factor binding</keyword>
<keyword evidence="4 8" id="KW-0732">Signal</keyword>
<comment type="subcellular location">
    <subcellularLocation>
        <location evidence="1">Secreted</location>
    </subcellularLocation>
</comment>
<reference evidence="9" key="1">
    <citation type="submission" date="2019-06" db="EMBL/GenBank/DDBJ databases">
        <authorList>
            <consortium name="Wellcome Sanger Institute Data Sharing"/>
        </authorList>
    </citation>
    <scope>NUCLEOTIDE SEQUENCE [LARGE SCALE GENOMIC DNA]</scope>
</reference>
<keyword evidence="5" id="KW-1015">Disulfide bond</keyword>
<evidence type="ECO:0000256" key="5">
    <source>
        <dbReference type="ARBA" id="ARBA00023157"/>
    </source>
</evidence>
<reference evidence="9" key="3">
    <citation type="submission" date="2025-09" db="UniProtKB">
        <authorList>
            <consortium name="Ensembl"/>
        </authorList>
    </citation>
    <scope>IDENTIFICATION</scope>
</reference>
<dbReference type="PANTHER" id="PTHR15258">
    <property type="entry name" value="FGF BINDING PROTEIN-RELATED"/>
    <property type="match status" value="1"/>
</dbReference>
<dbReference type="GO" id="GO:0019838">
    <property type="term" value="F:growth factor binding"/>
    <property type="evidence" value="ECO:0007669"/>
    <property type="project" value="UniProtKB-KW"/>
</dbReference>
<keyword evidence="10" id="KW-1185">Reference proteome</keyword>
<proteinExistence type="inferred from homology"/>
<evidence type="ECO:0000313" key="9">
    <source>
        <dbReference type="Ensembl" id="ENSSORP00005021216.1"/>
    </source>
</evidence>
<dbReference type="GO" id="GO:0007267">
    <property type="term" value="P:cell-cell signaling"/>
    <property type="evidence" value="ECO:0007669"/>
    <property type="project" value="TreeGrafter"/>
</dbReference>
<evidence type="ECO:0000256" key="7">
    <source>
        <dbReference type="SAM" id="MobiDB-lite"/>
    </source>
</evidence>
<feature type="signal peptide" evidence="8">
    <location>
        <begin position="1"/>
        <end position="25"/>
    </location>
</feature>
<evidence type="ECO:0000256" key="1">
    <source>
        <dbReference type="ARBA" id="ARBA00004613"/>
    </source>
</evidence>
<protein>
    <submittedName>
        <fullName evidence="9">Fibroblast growth factor binding protein 1b</fullName>
    </submittedName>
</protein>
<evidence type="ECO:0000313" key="10">
    <source>
        <dbReference type="Proteomes" id="UP000472271"/>
    </source>
</evidence>